<comment type="pathway">
    <text evidence="2 8">Carbohydrate metabolism; hexose metabolism.</text>
</comment>
<gene>
    <name evidence="12" type="ORF">JCM16774_0498</name>
</gene>
<protein>
    <recommendedName>
        <fullName evidence="5 8">Aldose 1-epimerase</fullName>
        <ecNumber evidence="4 8">5.1.3.3</ecNumber>
    </recommendedName>
</protein>
<dbReference type="STRING" id="714315.GCA_000516535_00501"/>
<evidence type="ECO:0000256" key="4">
    <source>
        <dbReference type="ARBA" id="ARBA00013185"/>
    </source>
</evidence>
<dbReference type="InterPro" id="IPR014718">
    <property type="entry name" value="GH-type_carb-bd"/>
</dbReference>
<dbReference type="CDD" id="cd09019">
    <property type="entry name" value="galactose_mutarotase_like"/>
    <property type="match status" value="1"/>
</dbReference>
<evidence type="ECO:0000256" key="3">
    <source>
        <dbReference type="ARBA" id="ARBA00006206"/>
    </source>
</evidence>
<evidence type="ECO:0000256" key="7">
    <source>
        <dbReference type="ARBA" id="ARBA00023277"/>
    </source>
</evidence>
<dbReference type="EMBL" id="AP019822">
    <property type="protein sequence ID" value="BBM35573.1"/>
    <property type="molecule type" value="Genomic_DNA"/>
</dbReference>
<keyword evidence="7 8" id="KW-0119">Carbohydrate metabolism</keyword>
<evidence type="ECO:0000256" key="9">
    <source>
        <dbReference type="PIRSR" id="PIRSR005096-1"/>
    </source>
</evidence>
<dbReference type="AlphaFoldDB" id="A0A510JBW1"/>
<dbReference type="InterPro" id="IPR015443">
    <property type="entry name" value="Aldose_1-epimerase"/>
</dbReference>
<dbReference type="GO" id="GO:0030246">
    <property type="term" value="F:carbohydrate binding"/>
    <property type="evidence" value="ECO:0007669"/>
    <property type="project" value="InterPro"/>
</dbReference>
<feature type="binding site" evidence="11">
    <location>
        <begin position="175"/>
        <end position="177"/>
    </location>
    <ligand>
        <name>beta-D-galactose</name>
        <dbReference type="ChEBI" id="CHEBI:27667"/>
    </ligand>
</feature>
<keyword evidence="6 8" id="KW-0413">Isomerase</keyword>
<evidence type="ECO:0000256" key="2">
    <source>
        <dbReference type="ARBA" id="ARBA00005028"/>
    </source>
</evidence>
<dbReference type="UniPathway" id="UPA00242"/>
<comment type="catalytic activity">
    <reaction evidence="1 8">
        <text>alpha-D-glucose = beta-D-glucose</text>
        <dbReference type="Rhea" id="RHEA:10264"/>
        <dbReference type="ChEBI" id="CHEBI:15903"/>
        <dbReference type="ChEBI" id="CHEBI:17925"/>
        <dbReference type="EC" id="5.1.3.3"/>
    </reaction>
</comment>
<evidence type="ECO:0000256" key="1">
    <source>
        <dbReference type="ARBA" id="ARBA00001614"/>
    </source>
</evidence>
<dbReference type="Pfam" id="PF01263">
    <property type="entry name" value="Aldose_epim"/>
    <property type="match status" value="1"/>
</dbReference>
<evidence type="ECO:0000256" key="10">
    <source>
        <dbReference type="PIRSR" id="PIRSR005096-2"/>
    </source>
</evidence>
<dbReference type="NCBIfam" id="NF008277">
    <property type="entry name" value="PRK11055.1"/>
    <property type="match status" value="1"/>
</dbReference>
<dbReference type="PANTHER" id="PTHR10091">
    <property type="entry name" value="ALDOSE-1-EPIMERASE"/>
    <property type="match status" value="1"/>
</dbReference>
<sequence>MINIEKKEFGMYKGEKVYKYELKGENGFQVNILNLGGIITEIFVKNKEEKVKNVVLGYDNIEKYIDNKAYPGSVIGRTAGRTANASFYIDGTEYKLDKNSGKNSIHGGNQGFHTKIFNVKELENGIELSYTSPDGEEGYPGNLEFKIFYLLDKNRLTLKYEAISDKKTYVNPTNHSYFNLAGNTERNGDEQILKIEADNVCELADDSVPTGRFINVENTAFDLRKGIVIKKGIEKGHSQFEITRAYDHPFVLNSVEKGKPQITLFSEYSGIEMKVYTTENTAVVYTGNYLDDMPLFTGENDGNKNNRYLGVAIETQDFPNGINEKNFKTSPLNPGEKYHSKTVYEFNVAR</sequence>
<comment type="similarity">
    <text evidence="3 8">Belongs to the aldose epimerase family.</text>
</comment>
<evidence type="ECO:0000313" key="13">
    <source>
        <dbReference type="Proteomes" id="UP000321606"/>
    </source>
</evidence>
<dbReference type="Gene3D" id="2.70.98.10">
    <property type="match status" value="1"/>
</dbReference>
<reference evidence="12 13" key="1">
    <citation type="submission" date="2019-07" db="EMBL/GenBank/DDBJ databases">
        <title>Complete Genome Sequence of Leptotrichia goodfellowii Strain JCM 16774.</title>
        <authorList>
            <person name="Watanabe S."/>
            <person name="Cui L."/>
        </authorList>
    </citation>
    <scope>NUCLEOTIDE SEQUENCE [LARGE SCALE GENOMIC DNA]</scope>
    <source>
        <strain evidence="12 13">JCM16774</strain>
    </source>
</reference>
<evidence type="ECO:0000256" key="11">
    <source>
        <dbReference type="PIRSR" id="PIRSR005096-3"/>
    </source>
</evidence>
<dbReference type="InterPro" id="IPR011013">
    <property type="entry name" value="Gal_mutarotase_sf_dom"/>
</dbReference>
<dbReference type="PROSITE" id="PS00545">
    <property type="entry name" value="ALDOSE_1_EPIMERASE"/>
    <property type="match status" value="1"/>
</dbReference>
<dbReference type="PIRSF" id="PIRSF005096">
    <property type="entry name" value="GALM"/>
    <property type="match status" value="1"/>
</dbReference>
<feature type="binding site" evidence="10">
    <location>
        <position position="247"/>
    </location>
    <ligand>
        <name>beta-D-galactose</name>
        <dbReference type="ChEBI" id="CHEBI:27667"/>
    </ligand>
</feature>
<dbReference type="SUPFAM" id="SSF74650">
    <property type="entry name" value="Galactose mutarotase-like"/>
    <property type="match status" value="1"/>
</dbReference>
<dbReference type="InterPro" id="IPR008183">
    <property type="entry name" value="Aldose_1/G6P_1-epimerase"/>
</dbReference>
<dbReference type="OrthoDB" id="9779408at2"/>
<dbReference type="InterPro" id="IPR047215">
    <property type="entry name" value="Galactose_mutarotase-like"/>
</dbReference>
<feature type="active site" description="Proton acceptor" evidence="9">
    <location>
        <position position="314"/>
    </location>
</feature>
<proteinExistence type="inferred from homology"/>
<dbReference type="EC" id="5.1.3.3" evidence="4 8"/>
<dbReference type="PANTHER" id="PTHR10091:SF0">
    <property type="entry name" value="GALACTOSE MUTAROTASE"/>
    <property type="match status" value="1"/>
</dbReference>
<name>A0A510JBW1_9FUSO</name>
<evidence type="ECO:0000256" key="8">
    <source>
        <dbReference type="PIRNR" id="PIRNR005096"/>
    </source>
</evidence>
<evidence type="ECO:0000256" key="6">
    <source>
        <dbReference type="ARBA" id="ARBA00023235"/>
    </source>
</evidence>
<dbReference type="RefSeq" id="WP_026737112.1">
    <property type="nucleotide sequence ID" value="NZ_AP019822.1"/>
</dbReference>
<feature type="active site" description="Proton donor" evidence="9">
    <location>
        <position position="175"/>
    </location>
</feature>
<dbReference type="KEGG" id="lgo:JCM16774_0498"/>
<dbReference type="InterPro" id="IPR018052">
    <property type="entry name" value="Ald1_epimerase_CS"/>
</dbReference>
<accession>A0A510JBW1</accession>
<dbReference type="GO" id="GO:0033499">
    <property type="term" value="P:galactose catabolic process via UDP-galactose, Leloir pathway"/>
    <property type="evidence" value="ECO:0007669"/>
    <property type="project" value="TreeGrafter"/>
</dbReference>
<dbReference type="GO" id="GO:0004034">
    <property type="term" value="F:aldose 1-epimerase activity"/>
    <property type="evidence" value="ECO:0007669"/>
    <property type="project" value="UniProtKB-EC"/>
</dbReference>
<evidence type="ECO:0000256" key="5">
    <source>
        <dbReference type="ARBA" id="ARBA00014165"/>
    </source>
</evidence>
<evidence type="ECO:0000313" key="12">
    <source>
        <dbReference type="EMBL" id="BBM35573.1"/>
    </source>
</evidence>
<dbReference type="Proteomes" id="UP000321606">
    <property type="component" value="Chromosome"/>
</dbReference>
<dbReference type="GO" id="GO:0006006">
    <property type="term" value="P:glucose metabolic process"/>
    <property type="evidence" value="ECO:0007669"/>
    <property type="project" value="TreeGrafter"/>
</dbReference>
<organism evidence="12 13">
    <name type="scientific">Pseudoleptotrichia goodfellowii</name>
    <dbReference type="NCBI Taxonomy" id="157692"/>
    <lineage>
        <taxon>Bacteria</taxon>
        <taxon>Fusobacteriati</taxon>
        <taxon>Fusobacteriota</taxon>
        <taxon>Fusobacteriia</taxon>
        <taxon>Fusobacteriales</taxon>
        <taxon>Leptotrichiaceae</taxon>
        <taxon>Pseudoleptotrichia</taxon>
    </lineage>
</organism>
<dbReference type="GO" id="GO:0005737">
    <property type="term" value="C:cytoplasm"/>
    <property type="evidence" value="ECO:0007669"/>
    <property type="project" value="TreeGrafter"/>
</dbReference>